<organism evidence="2 3">
    <name type="scientific">Guyanagaster necrorhizus</name>
    <dbReference type="NCBI Taxonomy" id="856835"/>
    <lineage>
        <taxon>Eukaryota</taxon>
        <taxon>Fungi</taxon>
        <taxon>Dikarya</taxon>
        <taxon>Basidiomycota</taxon>
        <taxon>Agaricomycotina</taxon>
        <taxon>Agaricomycetes</taxon>
        <taxon>Agaricomycetidae</taxon>
        <taxon>Agaricales</taxon>
        <taxon>Marasmiineae</taxon>
        <taxon>Physalacriaceae</taxon>
        <taxon>Guyanagaster</taxon>
    </lineage>
</organism>
<sequence>MYTPHQNSAAASSFILGLPRTSSPPPLDTRPEPLLSGGHSRSESNLPAALSSPILPSLRPLDFSTLVGAHQTRAELARTIEDLSRCLAVVEVGLNGMLDNVRGDAIEEEQEDSFVDGSYADTLADYPHANGVTSR</sequence>
<comment type="caution">
    <text evidence="2">The sequence shown here is derived from an EMBL/GenBank/DDBJ whole genome shotgun (WGS) entry which is preliminary data.</text>
</comment>
<dbReference type="AlphaFoldDB" id="A0A9P7VJJ0"/>
<evidence type="ECO:0000256" key="1">
    <source>
        <dbReference type="SAM" id="MobiDB-lite"/>
    </source>
</evidence>
<evidence type="ECO:0000313" key="2">
    <source>
        <dbReference type="EMBL" id="KAG7441642.1"/>
    </source>
</evidence>
<dbReference type="EMBL" id="MU250558">
    <property type="protein sequence ID" value="KAG7441642.1"/>
    <property type="molecule type" value="Genomic_DNA"/>
</dbReference>
<dbReference type="OrthoDB" id="2996338at2759"/>
<dbReference type="Proteomes" id="UP000812287">
    <property type="component" value="Unassembled WGS sequence"/>
</dbReference>
<reference evidence="2" key="1">
    <citation type="submission" date="2020-11" db="EMBL/GenBank/DDBJ databases">
        <title>Adaptations for nitrogen fixation in a non-lichenized fungal sporocarp promotes dispersal by wood-feeding termites.</title>
        <authorList>
            <consortium name="DOE Joint Genome Institute"/>
            <person name="Koch R.A."/>
            <person name="Yoon G."/>
            <person name="Arayal U."/>
            <person name="Lail K."/>
            <person name="Amirebrahimi M."/>
            <person name="Labutti K."/>
            <person name="Lipzen A."/>
            <person name="Riley R."/>
            <person name="Barry K."/>
            <person name="Henrissat B."/>
            <person name="Grigoriev I.V."/>
            <person name="Herr J.R."/>
            <person name="Aime M.C."/>
        </authorList>
    </citation>
    <scope>NUCLEOTIDE SEQUENCE</scope>
    <source>
        <strain evidence="2">MCA 3950</strain>
    </source>
</reference>
<evidence type="ECO:0000313" key="3">
    <source>
        <dbReference type="Proteomes" id="UP000812287"/>
    </source>
</evidence>
<name>A0A9P7VJJ0_9AGAR</name>
<dbReference type="RefSeq" id="XP_043035142.1">
    <property type="nucleotide sequence ID" value="XM_043189166.1"/>
</dbReference>
<proteinExistence type="predicted"/>
<feature type="compositionally biased region" description="Polar residues" evidence="1">
    <location>
        <begin position="1"/>
        <end position="11"/>
    </location>
</feature>
<protein>
    <submittedName>
        <fullName evidence="2">Uncharacterized protein</fullName>
    </submittedName>
</protein>
<feature type="region of interest" description="Disordered" evidence="1">
    <location>
        <begin position="1"/>
        <end position="51"/>
    </location>
</feature>
<accession>A0A9P7VJJ0</accession>
<gene>
    <name evidence="2" type="ORF">BT62DRAFT_974550</name>
</gene>
<keyword evidence="3" id="KW-1185">Reference proteome</keyword>
<dbReference type="GeneID" id="66111463"/>